<dbReference type="EMBL" id="CAJNAS010000016">
    <property type="protein sequence ID" value="CAE6935459.1"/>
    <property type="molecule type" value="Genomic_DNA"/>
</dbReference>
<keyword evidence="2" id="KW-1185">Reference proteome</keyword>
<reference evidence="1" key="1">
    <citation type="submission" date="2021-02" db="EMBL/GenBank/DDBJ databases">
        <authorList>
            <person name="Vanwijnsberghe S."/>
        </authorList>
    </citation>
    <scope>NUCLEOTIDE SEQUENCE</scope>
    <source>
        <strain evidence="1">R-70211</strain>
    </source>
</reference>
<organism evidence="1 2">
    <name type="scientific">Paraburkholderia domus</name>
    <dbReference type="NCBI Taxonomy" id="2793075"/>
    <lineage>
        <taxon>Bacteria</taxon>
        <taxon>Pseudomonadati</taxon>
        <taxon>Pseudomonadota</taxon>
        <taxon>Betaproteobacteria</taxon>
        <taxon>Burkholderiales</taxon>
        <taxon>Burkholderiaceae</taxon>
        <taxon>Paraburkholderia</taxon>
    </lineage>
</organism>
<protein>
    <submittedName>
        <fullName evidence="1">Uncharacterized protein</fullName>
    </submittedName>
</protein>
<evidence type="ECO:0000313" key="1">
    <source>
        <dbReference type="EMBL" id="CAE6935459.1"/>
    </source>
</evidence>
<evidence type="ECO:0000313" key="2">
    <source>
        <dbReference type="Proteomes" id="UP000675121"/>
    </source>
</evidence>
<comment type="caution">
    <text evidence="1">The sequence shown here is derived from an EMBL/GenBank/DDBJ whole genome shotgun (WGS) entry which is preliminary data.</text>
</comment>
<accession>A0A9N8R501</accession>
<sequence>MSLDWLPLSHSPKRRIDVWPFYYERSQLTMSRRMREVWGEDCTIQIYGGCVRIHSEQAYLQFFNRQELEAASRSAIRQQGRE</sequence>
<name>A0A9N8R501_9BURK</name>
<dbReference type="AlphaFoldDB" id="A0A9N8R501"/>
<proteinExistence type="predicted"/>
<gene>
    <name evidence="1" type="ORF">R70211_05364</name>
</gene>
<dbReference type="Proteomes" id="UP000675121">
    <property type="component" value="Unassembled WGS sequence"/>
</dbReference>